<accession>A0A6C0K419</accession>
<feature type="transmembrane region" description="Helical" evidence="1">
    <location>
        <begin position="6"/>
        <end position="24"/>
    </location>
</feature>
<feature type="transmembrane region" description="Helical" evidence="1">
    <location>
        <begin position="36"/>
        <end position="55"/>
    </location>
</feature>
<evidence type="ECO:0008006" key="3">
    <source>
        <dbReference type="Google" id="ProtNLM"/>
    </source>
</evidence>
<keyword evidence="1" id="KW-0472">Membrane</keyword>
<sequence>MLHEYLMNTASVFFLVYYVPELYANWKNKNANIYNMPEKAILVLASGFALSYAIINNDIALISNYGPMLALDIIAFVMRSYYVYKNYGDNHATLVPIDPSDSNDTHTTDSP</sequence>
<evidence type="ECO:0000313" key="2">
    <source>
        <dbReference type="EMBL" id="QHU12243.1"/>
    </source>
</evidence>
<keyword evidence="1" id="KW-1133">Transmembrane helix</keyword>
<evidence type="ECO:0000256" key="1">
    <source>
        <dbReference type="SAM" id="Phobius"/>
    </source>
</evidence>
<feature type="transmembrane region" description="Helical" evidence="1">
    <location>
        <begin position="61"/>
        <end position="82"/>
    </location>
</feature>
<keyword evidence="1" id="KW-0812">Transmembrane</keyword>
<dbReference type="AlphaFoldDB" id="A0A6C0K419"/>
<reference evidence="2" key="1">
    <citation type="journal article" date="2020" name="Nature">
        <title>Giant virus diversity and host interactions through global metagenomics.</title>
        <authorList>
            <person name="Schulz F."/>
            <person name="Roux S."/>
            <person name="Paez-Espino D."/>
            <person name="Jungbluth S."/>
            <person name="Walsh D.A."/>
            <person name="Denef V.J."/>
            <person name="McMahon K.D."/>
            <person name="Konstantinidis K.T."/>
            <person name="Eloe-Fadrosh E.A."/>
            <person name="Kyrpides N.C."/>
            <person name="Woyke T."/>
        </authorList>
    </citation>
    <scope>NUCLEOTIDE SEQUENCE</scope>
    <source>
        <strain evidence="2">GVMAG-S-1101171-110</strain>
    </source>
</reference>
<dbReference type="EMBL" id="MN740798">
    <property type="protein sequence ID" value="QHU12243.1"/>
    <property type="molecule type" value="Genomic_DNA"/>
</dbReference>
<name>A0A6C0K419_9ZZZZ</name>
<dbReference type="Gene3D" id="1.20.1280.290">
    <property type="match status" value="1"/>
</dbReference>
<proteinExistence type="predicted"/>
<protein>
    <recommendedName>
        <fullName evidence="3">PQ-loop repeat-containing protein</fullName>
    </recommendedName>
</protein>
<organism evidence="2">
    <name type="scientific">viral metagenome</name>
    <dbReference type="NCBI Taxonomy" id="1070528"/>
    <lineage>
        <taxon>unclassified sequences</taxon>
        <taxon>metagenomes</taxon>
        <taxon>organismal metagenomes</taxon>
    </lineage>
</organism>